<evidence type="ECO:0000256" key="2">
    <source>
        <dbReference type="ARBA" id="ARBA00022679"/>
    </source>
</evidence>
<dbReference type="PANTHER" id="PTHR43861:SF1">
    <property type="entry name" value="TRANS-ACONITATE 2-METHYLTRANSFERASE"/>
    <property type="match status" value="1"/>
</dbReference>
<organism evidence="4">
    <name type="scientific">Streptomyces youssoufiensis</name>
    <dbReference type="NCBI Taxonomy" id="654447"/>
    <lineage>
        <taxon>Bacteria</taxon>
        <taxon>Bacillati</taxon>
        <taxon>Actinomycetota</taxon>
        <taxon>Actinomycetes</taxon>
        <taxon>Kitasatosporales</taxon>
        <taxon>Streptomycetaceae</taxon>
        <taxon>Streptomyces</taxon>
    </lineage>
</organism>
<proteinExistence type="predicted"/>
<dbReference type="AlphaFoldDB" id="A0A6M4DVS3"/>
<dbReference type="Pfam" id="PF13649">
    <property type="entry name" value="Methyltransf_25"/>
    <property type="match status" value="1"/>
</dbReference>
<dbReference type="GO" id="GO:0017000">
    <property type="term" value="P:antibiotic biosynthetic process"/>
    <property type="evidence" value="ECO:0007669"/>
    <property type="project" value="UniProtKB-ARBA"/>
</dbReference>
<dbReference type="InterPro" id="IPR029063">
    <property type="entry name" value="SAM-dependent_MTases_sf"/>
</dbReference>
<feature type="domain" description="Methyltransferase" evidence="3">
    <location>
        <begin position="43"/>
        <end position="141"/>
    </location>
</feature>
<evidence type="ECO:0000259" key="3">
    <source>
        <dbReference type="Pfam" id="PF13649"/>
    </source>
</evidence>
<evidence type="ECO:0000256" key="1">
    <source>
        <dbReference type="ARBA" id="ARBA00022603"/>
    </source>
</evidence>
<accession>A0A6M4DVS3</accession>
<dbReference type="PANTHER" id="PTHR43861">
    <property type="entry name" value="TRANS-ACONITATE 2-METHYLTRANSFERASE-RELATED"/>
    <property type="match status" value="1"/>
</dbReference>
<dbReference type="SUPFAM" id="SSF53335">
    <property type="entry name" value="S-adenosyl-L-methionine-dependent methyltransferases"/>
    <property type="match status" value="1"/>
</dbReference>
<keyword evidence="2 4" id="KW-0808">Transferase</keyword>
<gene>
    <name evidence="4" type="primary">MT</name>
</gene>
<dbReference type="CDD" id="cd02440">
    <property type="entry name" value="AdoMet_MTases"/>
    <property type="match status" value="1"/>
</dbReference>
<name>A0A6M4DVS3_9ACTN</name>
<sequence length="249" mass="27574">MGSKQYDETADVYDDTLNVLTYARHAEEPTFRAVMGDVRGLDVLDLGAGTGIWTRRIKQAGAGRVEGLEISASMVETAREREAGERLGITYHVGDVARGHASIEAVAFDVVTGVNVLHYSASRDELVAMCRTASRALRPGGRLVANCANFHMAADLDYYGPFGITATVPQPRVEGSMVRAHTTMGGRPVDIEFYLWLASTYESALREAGFTQVRWHPWRISEEGIAQYGQDYWQRYTERPPTLVLEAVK</sequence>
<protein>
    <submittedName>
        <fullName evidence="4">SAM-dependent methyltransferase</fullName>
    </submittedName>
</protein>
<dbReference type="InterPro" id="IPR041698">
    <property type="entry name" value="Methyltransf_25"/>
</dbReference>
<evidence type="ECO:0000313" key="4">
    <source>
        <dbReference type="EMBL" id="QJQ72126.1"/>
    </source>
</evidence>
<keyword evidence="1 4" id="KW-0489">Methyltransferase</keyword>
<dbReference type="GO" id="GO:0008168">
    <property type="term" value="F:methyltransferase activity"/>
    <property type="evidence" value="ECO:0007669"/>
    <property type="project" value="UniProtKB-KW"/>
</dbReference>
<dbReference type="GO" id="GO:0032259">
    <property type="term" value="P:methylation"/>
    <property type="evidence" value="ECO:0007669"/>
    <property type="project" value="UniProtKB-KW"/>
</dbReference>
<dbReference type="EMBL" id="MK894429">
    <property type="protein sequence ID" value="QJQ72126.1"/>
    <property type="molecule type" value="Genomic_DNA"/>
</dbReference>
<reference evidence="4" key="1">
    <citation type="submission" date="2019-05" db="EMBL/GenBank/DDBJ databases">
        <authorList>
            <person name="Yao T."/>
            <person name="Liu J."/>
            <person name="Liu Z."/>
        </authorList>
    </citation>
    <scope>NUCLEOTIDE SEQUENCE</scope>
    <source>
        <strain evidence="4">OUC6819</strain>
    </source>
</reference>
<dbReference type="Gene3D" id="3.40.50.150">
    <property type="entry name" value="Vaccinia Virus protein VP39"/>
    <property type="match status" value="1"/>
</dbReference>